<dbReference type="InterPro" id="IPR052922">
    <property type="entry name" value="Cytidylate_Kinase-2"/>
</dbReference>
<keyword evidence="1" id="KW-0418">Kinase</keyword>
<evidence type="ECO:0000313" key="2">
    <source>
        <dbReference type="Proteomes" id="UP000182798"/>
    </source>
</evidence>
<dbReference type="RefSeq" id="WP_071564879.1">
    <property type="nucleotide sequence ID" value="NZ_MIQH01000785.1"/>
</dbReference>
<dbReference type="GO" id="GO:0016301">
    <property type="term" value="F:kinase activity"/>
    <property type="evidence" value="ECO:0007669"/>
    <property type="project" value="UniProtKB-KW"/>
</dbReference>
<dbReference type="PANTHER" id="PTHR37816:SF3">
    <property type="entry name" value="MODULATES DNA TOPOLOGY"/>
    <property type="match status" value="1"/>
</dbReference>
<gene>
    <name evidence="1" type="ORF">BGC33_09730</name>
</gene>
<dbReference type="PANTHER" id="PTHR37816">
    <property type="entry name" value="YALI0E33011P"/>
    <property type="match status" value="1"/>
</dbReference>
<protein>
    <submittedName>
        <fullName evidence="1">Adenylate kinase</fullName>
    </submittedName>
</protein>
<dbReference type="OrthoDB" id="5296079at2"/>
<accession>A0A1J5TTN9</accession>
<comment type="caution">
    <text evidence="1">The sequence shown here is derived from an EMBL/GenBank/DDBJ whole genome shotgun (WGS) entry which is preliminary data.</text>
</comment>
<dbReference type="InterPro" id="IPR027417">
    <property type="entry name" value="P-loop_NTPase"/>
</dbReference>
<sequence>MKKIAVFGKSGGGKSVFSKKLSLATGIPLFPLDLIEYSKSGEKVSKDEYLQKYHDILNTEFWIIEGFGTMETFIKRLQEADTLIYINLPMRIHYWRVTKRLLLSPFIKPEGWPDKSPMIRSTYNCYVHLFGVAPKFWNANFLKRLESMSQEKTVHHLSSTKELNKFIEQSMQPEAKK</sequence>
<dbReference type="Proteomes" id="UP000182798">
    <property type="component" value="Unassembled WGS sequence"/>
</dbReference>
<dbReference type="SUPFAM" id="SSF52540">
    <property type="entry name" value="P-loop containing nucleoside triphosphate hydrolases"/>
    <property type="match status" value="1"/>
</dbReference>
<reference evidence="2" key="1">
    <citation type="submission" date="2016-09" db="EMBL/GenBank/DDBJ databases">
        <title>Genome Sequence of Bathymodiolus thermophilus sulfur-oxidizing gill endosymbiont.</title>
        <authorList>
            <person name="Ponnudurai R."/>
            <person name="Kleiner M."/>
            <person name="Sayavedra L."/>
            <person name="Thuermer A."/>
            <person name="Felbeck H."/>
            <person name="Schlueter R."/>
            <person name="Schweder T."/>
            <person name="Markert S."/>
        </authorList>
    </citation>
    <scope>NUCLEOTIDE SEQUENCE [LARGE SCALE GENOMIC DNA]</scope>
    <source>
        <strain evidence="2">BAT/CrabSpa'14</strain>
    </source>
</reference>
<name>A0A1J5TTN9_9GAMM</name>
<dbReference type="AlphaFoldDB" id="A0A1J5TTN9"/>
<keyword evidence="1" id="KW-0808">Transferase</keyword>
<dbReference type="EMBL" id="MIQH01000785">
    <property type="protein sequence ID" value="OIR24219.1"/>
    <property type="molecule type" value="Genomic_DNA"/>
</dbReference>
<dbReference type="Gene3D" id="3.40.50.300">
    <property type="entry name" value="P-loop containing nucleotide triphosphate hydrolases"/>
    <property type="match status" value="1"/>
</dbReference>
<evidence type="ECO:0000313" key="1">
    <source>
        <dbReference type="EMBL" id="OIR24219.1"/>
    </source>
</evidence>
<proteinExistence type="predicted"/>
<organism evidence="1 2">
    <name type="scientific">Bathymodiolus thermophilus thioautotrophic gill symbiont</name>
    <dbReference type="NCBI Taxonomy" id="2360"/>
    <lineage>
        <taxon>Bacteria</taxon>
        <taxon>Pseudomonadati</taxon>
        <taxon>Pseudomonadota</taxon>
        <taxon>Gammaproteobacteria</taxon>
        <taxon>sulfur-oxidizing symbionts</taxon>
    </lineage>
</organism>